<dbReference type="AlphaFoldDB" id="A0A9D3ZU22"/>
<gene>
    <name evidence="1" type="ORF">J1N35_030112</name>
</gene>
<dbReference type="PANTHER" id="PTHR19446">
    <property type="entry name" value="REVERSE TRANSCRIPTASES"/>
    <property type="match status" value="1"/>
</dbReference>
<sequence length="243" mass="28154">MLWAPKSRVNWIVKGKCNTEFFHITTMVRCSHNKIMGLNDNLGNWIADRKGVENIVQNYFMELFCTNQSTSTLIPANPDSPWPSLSTEEQNYLLRPISKTEISKAVGPFKAPRNDGTLFLLPNMLMITKIMVARNEIDPPKDNFPISRKLLLGRHTCDNAIIVQEVMHSLRHMKRKKWVMIIKLDLKEAYDKLEWSFIRKVLHYFNFPRRSIDLIMHCITSASTSIQLNGSKLKKVQPSRGIR</sequence>
<organism evidence="1 2">
    <name type="scientific">Gossypium stocksii</name>
    <dbReference type="NCBI Taxonomy" id="47602"/>
    <lineage>
        <taxon>Eukaryota</taxon>
        <taxon>Viridiplantae</taxon>
        <taxon>Streptophyta</taxon>
        <taxon>Embryophyta</taxon>
        <taxon>Tracheophyta</taxon>
        <taxon>Spermatophyta</taxon>
        <taxon>Magnoliopsida</taxon>
        <taxon>eudicotyledons</taxon>
        <taxon>Gunneridae</taxon>
        <taxon>Pentapetalae</taxon>
        <taxon>rosids</taxon>
        <taxon>malvids</taxon>
        <taxon>Malvales</taxon>
        <taxon>Malvaceae</taxon>
        <taxon>Malvoideae</taxon>
        <taxon>Gossypium</taxon>
    </lineage>
</organism>
<reference evidence="1 2" key="1">
    <citation type="journal article" date="2021" name="Plant Biotechnol. J.">
        <title>Multi-omics assisted identification of the key and species-specific regulatory components of drought-tolerant mechanisms in Gossypium stocksii.</title>
        <authorList>
            <person name="Yu D."/>
            <person name="Ke L."/>
            <person name="Zhang D."/>
            <person name="Wu Y."/>
            <person name="Sun Y."/>
            <person name="Mei J."/>
            <person name="Sun J."/>
            <person name="Sun Y."/>
        </authorList>
    </citation>
    <scope>NUCLEOTIDE SEQUENCE [LARGE SCALE GENOMIC DNA]</scope>
    <source>
        <strain evidence="2">cv. E1</strain>
        <tissue evidence="1">Leaf</tissue>
    </source>
</reference>
<dbReference type="OrthoDB" id="1748983at2759"/>
<keyword evidence="2" id="KW-1185">Reference proteome</keyword>
<evidence type="ECO:0008006" key="3">
    <source>
        <dbReference type="Google" id="ProtNLM"/>
    </source>
</evidence>
<dbReference type="Proteomes" id="UP000828251">
    <property type="component" value="Unassembled WGS sequence"/>
</dbReference>
<protein>
    <recommendedName>
        <fullName evidence="3">Reverse transcriptase domain-containing protein</fullName>
    </recommendedName>
</protein>
<proteinExistence type="predicted"/>
<accession>A0A9D3ZU22</accession>
<name>A0A9D3ZU22_9ROSI</name>
<comment type="caution">
    <text evidence="1">The sequence shown here is derived from an EMBL/GenBank/DDBJ whole genome shotgun (WGS) entry which is preliminary data.</text>
</comment>
<evidence type="ECO:0000313" key="2">
    <source>
        <dbReference type="Proteomes" id="UP000828251"/>
    </source>
</evidence>
<evidence type="ECO:0000313" key="1">
    <source>
        <dbReference type="EMBL" id="KAH1065125.1"/>
    </source>
</evidence>
<dbReference type="EMBL" id="JAIQCV010000009">
    <property type="protein sequence ID" value="KAH1065125.1"/>
    <property type="molecule type" value="Genomic_DNA"/>
</dbReference>